<keyword evidence="2 4" id="KW-0863">Zinc-finger</keyword>
<keyword evidence="3" id="KW-0862">Zinc</keyword>
<evidence type="ECO:0000259" key="5">
    <source>
        <dbReference type="PROSITE" id="PS50119"/>
    </source>
</evidence>
<evidence type="ECO:0000256" key="3">
    <source>
        <dbReference type="ARBA" id="ARBA00022833"/>
    </source>
</evidence>
<feature type="domain" description="B box-type" evidence="5">
    <location>
        <begin position="1"/>
        <end position="34"/>
    </location>
</feature>
<dbReference type="Gene3D" id="3.30.160.60">
    <property type="entry name" value="Classic Zinc Finger"/>
    <property type="match status" value="1"/>
</dbReference>
<feature type="domain" description="B box-type" evidence="5">
    <location>
        <begin position="44"/>
        <end position="78"/>
    </location>
</feature>
<protein>
    <recommendedName>
        <fullName evidence="5">B box-type domain-containing protein</fullName>
    </recommendedName>
</protein>
<name>A0A0B7C3N9_9EUPU</name>
<gene>
    <name evidence="6" type="primary">ORF220259</name>
</gene>
<evidence type="ECO:0000256" key="4">
    <source>
        <dbReference type="PROSITE-ProRule" id="PRU00024"/>
    </source>
</evidence>
<dbReference type="InterPro" id="IPR000315">
    <property type="entry name" value="Znf_B-box"/>
</dbReference>
<sequence>AVICCQTCVAYLCSDCKDGHRSMNQFQNHILSPITKTGRTANGEYTTFCDKHPSEPMTKYCCVCVHMICNLCISEHTHPDYPSNINGCPTLEEVYPIVVE</sequence>
<feature type="non-terminal residue" evidence="6">
    <location>
        <position position="1"/>
    </location>
</feature>
<dbReference type="PROSITE" id="PS00518">
    <property type="entry name" value="ZF_RING_1"/>
    <property type="match status" value="1"/>
</dbReference>
<dbReference type="AlphaFoldDB" id="A0A0B7C3N9"/>
<dbReference type="InterPro" id="IPR017907">
    <property type="entry name" value="Znf_RING_CS"/>
</dbReference>
<dbReference type="PROSITE" id="PS50119">
    <property type="entry name" value="ZF_BBOX"/>
    <property type="match status" value="2"/>
</dbReference>
<keyword evidence="1" id="KW-0479">Metal-binding</keyword>
<accession>A0A0B7C3N9</accession>
<dbReference type="EMBL" id="HACG01052174">
    <property type="protein sequence ID" value="CEK99045.1"/>
    <property type="molecule type" value="Transcribed_RNA"/>
</dbReference>
<evidence type="ECO:0000313" key="6">
    <source>
        <dbReference type="EMBL" id="CEK99045.1"/>
    </source>
</evidence>
<evidence type="ECO:0000256" key="2">
    <source>
        <dbReference type="ARBA" id="ARBA00022771"/>
    </source>
</evidence>
<feature type="non-terminal residue" evidence="6">
    <location>
        <position position="100"/>
    </location>
</feature>
<reference evidence="6" key="1">
    <citation type="submission" date="2014-12" db="EMBL/GenBank/DDBJ databases">
        <title>Insight into the proteome of Arion vulgaris.</title>
        <authorList>
            <person name="Aradska J."/>
            <person name="Bulat T."/>
            <person name="Smidak R."/>
            <person name="Sarate P."/>
            <person name="Gangsoo J."/>
            <person name="Sialana F."/>
            <person name="Bilban M."/>
            <person name="Lubec G."/>
        </authorList>
    </citation>
    <scope>NUCLEOTIDE SEQUENCE</scope>
    <source>
        <tissue evidence="6">Skin</tissue>
    </source>
</reference>
<evidence type="ECO:0000256" key="1">
    <source>
        <dbReference type="ARBA" id="ARBA00022723"/>
    </source>
</evidence>
<organism evidence="6">
    <name type="scientific">Arion vulgaris</name>
    <dbReference type="NCBI Taxonomy" id="1028688"/>
    <lineage>
        <taxon>Eukaryota</taxon>
        <taxon>Metazoa</taxon>
        <taxon>Spiralia</taxon>
        <taxon>Lophotrochozoa</taxon>
        <taxon>Mollusca</taxon>
        <taxon>Gastropoda</taxon>
        <taxon>Heterobranchia</taxon>
        <taxon>Euthyneura</taxon>
        <taxon>Panpulmonata</taxon>
        <taxon>Eupulmonata</taxon>
        <taxon>Stylommatophora</taxon>
        <taxon>Helicina</taxon>
        <taxon>Arionoidea</taxon>
        <taxon>Arionidae</taxon>
        <taxon>Arion</taxon>
    </lineage>
</organism>
<dbReference type="GO" id="GO:0008270">
    <property type="term" value="F:zinc ion binding"/>
    <property type="evidence" value="ECO:0007669"/>
    <property type="project" value="UniProtKB-KW"/>
</dbReference>
<proteinExistence type="predicted"/>
<dbReference type="SUPFAM" id="SSF57845">
    <property type="entry name" value="B-box zinc-binding domain"/>
    <property type="match status" value="1"/>
</dbReference>